<gene>
    <name evidence="9" type="ORF">CYJ41_03010</name>
</gene>
<evidence type="ECO:0000256" key="3">
    <source>
        <dbReference type="ARBA" id="ARBA00010763"/>
    </source>
</evidence>
<evidence type="ECO:0000256" key="1">
    <source>
        <dbReference type="ARBA" id="ARBA00002901"/>
    </source>
</evidence>
<dbReference type="GO" id="GO:0046872">
    <property type="term" value="F:metal ion binding"/>
    <property type="evidence" value="ECO:0007669"/>
    <property type="project" value="UniProtKB-UniRule"/>
</dbReference>
<dbReference type="Gene3D" id="2.40.340.10">
    <property type="entry name" value="MoeA, C-terminal, domain IV"/>
    <property type="match status" value="1"/>
</dbReference>
<dbReference type="Gene3D" id="2.170.190.11">
    <property type="entry name" value="Molybdopterin biosynthesis moea protein, domain 3"/>
    <property type="match status" value="1"/>
</dbReference>
<evidence type="ECO:0000313" key="10">
    <source>
        <dbReference type="Proteomes" id="UP000234639"/>
    </source>
</evidence>
<proteinExistence type="inferred from homology"/>
<evidence type="ECO:0000256" key="6">
    <source>
        <dbReference type="RuleBase" id="RU365090"/>
    </source>
</evidence>
<dbReference type="EC" id="2.10.1.1" evidence="6"/>
<keyword evidence="7" id="KW-0812">Transmembrane</keyword>
<dbReference type="Gene3D" id="3.90.105.10">
    <property type="entry name" value="Molybdopterin biosynthesis moea protein, domain 2"/>
    <property type="match status" value="1"/>
</dbReference>
<dbReference type="Pfam" id="PF03454">
    <property type="entry name" value="MoeA_C"/>
    <property type="match status" value="1"/>
</dbReference>
<keyword evidence="4 6" id="KW-0501">Molybdenum cofactor biosynthesis</keyword>
<dbReference type="GO" id="GO:0061599">
    <property type="term" value="F:molybdopterin molybdotransferase activity"/>
    <property type="evidence" value="ECO:0007669"/>
    <property type="project" value="UniProtKB-UniRule"/>
</dbReference>
<keyword evidence="6 9" id="KW-0808">Transferase</keyword>
<dbReference type="AlphaFoldDB" id="A0A2I1NAE2"/>
<evidence type="ECO:0000256" key="7">
    <source>
        <dbReference type="SAM" id="Phobius"/>
    </source>
</evidence>
<comment type="catalytic activity">
    <reaction evidence="5">
        <text>adenylyl-molybdopterin + molybdate = Mo-molybdopterin + AMP + H(+)</text>
        <dbReference type="Rhea" id="RHEA:35047"/>
        <dbReference type="ChEBI" id="CHEBI:15378"/>
        <dbReference type="ChEBI" id="CHEBI:36264"/>
        <dbReference type="ChEBI" id="CHEBI:62727"/>
        <dbReference type="ChEBI" id="CHEBI:71302"/>
        <dbReference type="ChEBI" id="CHEBI:456215"/>
        <dbReference type="EC" id="2.10.1.1"/>
    </reaction>
</comment>
<comment type="caution">
    <text evidence="9">The sequence shown here is derived from an EMBL/GenBank/DDBJ whole genome shotgun (WGS) entry which is preliminary data.</text>
</comment>
<keyword evidence="6" id="KW-0479">Metal-binding</keyword>
<comment type="cofactor">
    <cofactor evidence="6">
        <name>Mg(2+)</name>
        <dbReference type="ChEBI" id="CHEBI:18420"/>
    </cofactor>
</comment>
<dbReference type="InterPro" id="IPR036425">
    <property type="entry name" value="MoaB/Mog-like_dom_sf"/>
</dbReference>
<dbReference type="GO" id="GO:0006777">
    <property type="term" value="P:Mo-molybdopterin cofactor biosynthetic process"/>
    <property type="evidence" value="ECO:0007669"/>
    <property type="project" value="UniProtKB-UniRule"/>
</dbReference>
<sequence>MEFMDYDKTLEILKENIIHWNRIEKVAITNALNRYIATDIVAKENYPKFKTSAMDGYAIKFDENNKKFKILGSNPAGKFEISSLKKNECIKTFTGSLMPENSDTLVPVENVKVDDGFIEILKPVKKGFAVRKIGESYKKGEVLIKKGTKLSYSEIALLAELGEFHISVFIKPKVCVLSSGSEIKDLGEMIENDAQIRSSNHIAIASMLKLMGCEPIILPLVKDEKNAVKNEILNSLNFCDILITTGGVSMGDFDFVKEVLSKNCEILINGAAIKPGRHIKIAKAGDKYIFALPGFPFSAMVMCILYVRILIESFFNASKNHYINAVLDEEYIKKSPFLEFSACNLSVDENGVLRVNLKGKKDGSSAIVNNLNNEAALLVIPKELNGYKKGDIVKVLKIL</sequence>
<evidence type="ECO:0000259" key="8">
    <source>
        <dbReference type="SMART" id="SM00852"/>
    </source>
</evidence>
<evidence type="ECO:0000256" key="5">
    <source>
        <dbReference type="ARBA" id="ARBA00047317"/>
    </source>
</evidence>
<reference evidence="9 10" key="1">
    <citation type="submission" date="2017-12" db="EMBL/GenBank/DDBJ databases">
        <title>Phylogenetic diversity of female urinary microbiome.</title>
        <authorList>
            <person name="Thomas-White K."/>
            <person name="Wolfe A.J."/>
        </authorList>
    </citation>
    <scope>NUCLEOTIDE SEQUENCE [LARGE SCALE GENOMIC DNA]</scope>
    <source>
        <strain evidence="9 10">UMB0112</strain>
    </source>
</reference>
<protein>
    <recommendedName>
        <fullName evidence="6">Molybdopterin molybdenumtransferase</fullName>
        <ecNumber evidence="6">2.10.1.1</ecNumber>
    </recommendedName>
</protein>
<dbReference type="InterPro" id="IPR005111">
    <property type="entry name" value="MoeA_C_domain_IV"/>
</dbReference>
<dbReference type="SUPFAM" id="SSF63882">
    <property type="entry name" value="MoeA N-terminal region -like"/>
    <property type="match status" value="1"/>
</dbReference>
<dbReference type="InterPro" id="IPR036135">
    <property type="entry name" value="MoeA_linker/N_sf"/>
</dbReference>
<dbReference type="Proteomes" id="UP000234639">
    <property type="component" value="Unassembled WGS sequence"/>
</dbReference>
<dbReference type="GO" id="GO:0005829">
    <property type="term" value="C:cytosol"/>
    <property type="evidence" value="ECO:0007669"/>
    <property type="project" value="TreeGrafter"/>
</dbReference>
<comment type="pathway">
    <text evidence="2 6">Cofactor biosynthesis; molybdopterin biosynthesis.</text>
</comment>
<feature type="transmembrane region" description="Helical" evidence="7">
    <location>
        <begin position="288"/>
        <end position="311"/>
    </location>
</feature>
<dbReference type="InterPro" id="IPR036688">
    <property type="entry name" value="MoeA_C_domain_IV_sf"/>
</dbReference>
<dbReference type="EMBL" id="PKHU01000003">
    <property type="protein sequence ID" value="PKZ29346.1"/>
    <property type="molecule type" value="Genomic_DNA"/>
</dbReference>
<dbReference type="Pfam" id="PF03453">
    <property type="entry name" value="MoeA_N"/>
    <property type="match status" value="1"/>
</dbReference>
<organism evidence="9 10">
    <name type="scientific">Campylobacter ureolyticus</name>
    <dbReference type="NCBI Taxonomy" id="827"/>
    <lineage>
        <taxon>Bacteria</taxon>
        <taxon>Pseudomonadati</taxon>
        <taxon>Campylobacterota</taxon>
        <taxon>Epsilonproteobacteria</taxon>
        <taxon>Campylobacterales</taxon>
        <taxon>Campylobacteraceae</taxon>
        <taxon>Campylobacter</taxon>
    </lineage>
</organism>
<comment type="function">
    <text evidence="1 6">Catalyzes the insertion of molybdate into adenylated molybdopterin with the concomitant release of AMP.</text>
</comment>
<dbReference type="RefSeq" id="WP_101636924.1">
    <property type="nucleotide sequence ID" value="NZ_PKHU01000003.1"/>
</dbReference>
<accession>A0A2I1NAE2</accession>
<feature type="domain" description="MoaB/Mog" evidence="8">
    <location>
        <begin position="175"/>
        <end position="313"/>
    </location>
</feature>
<evidence type="ECO:0000313" key="9">
    <source>
        <dbReference type="EMBL" id="PKZ29346.1"/>
    </source>
</evidence>
<dbReference type="PANTHER" id="PTHR10192:SF5">
    <property type="entry name" value="GEPHYRIN"/>
    <property type="match status" value="1"/>
</dbReference>
<keyword evidence="6" id="KW-0500">Molybdenum</keyword>
<dbReference type="SUPFAM" id="SSF63867">
    <property type="entry name" value="MoeA C-terminal domain-like"/>
    <property type="match status" value="1"/>
</dbReference>
<dbReference type="SMART" id="SM00852">
    <property type="entry name" value="MoCF_biosynth"/>
    <property type="match status" value="1"/>
</dbReference>
<keyword evidence="7" id="KW-0472">Membrane</keyword>
<dbReference type="InterPro" id="IPR005110">
    <property type="entry name" value="MoeA_linker/N"/>
</dbReference>
<dbReference type="InterPro" id="IPR001453">
    <property type="entry name" value="MoaB/Mog_dom"/>
</dbReference>
<name>A0A2I1NAE2_9BACT</name>
<dbReference type="Pfam" id="PF00994">
    <property type="entry name" value="MoCF_biosynth"/>
    <property type="match status" value="1"/>
</dbReference>
<dbReference type="InterPro" id="IPR038987">
    <property type="entry name" value="MoeA-like"/>
</dbReference>
<dbReference type="Gene3D" id="3.40.980.10">
    <property type="entry name" value="MoaB/Mog-like domain"/>
    <property type="match status" value="1"/>
</dbReference>
<dbReference type="CDD" id="cd00887">
    <property type="entry name" value="MoeA"/>
    <property type="match status" value="1"/>
</dbReference>
<comment type="similarity">
    <text evidence="3 6">Belongs to the MoeA family.</text>
</comment>
<keyword evidence="6" id="KW-0460">Magnesium</keyword>
<dbReference type="UniPathway" id="UPA00344"/>
<dbReference type="SUPFAM" id="SSF53218">
    <property type="entry name" value="Molybdenum cofactor biosynthesis proteins"/>
    <property type="match status" value="1"/>
</dbReference>
<keyword evidence="7" id="KW-1133">Transmembrane helix</keyword>
<evidence type="ECO:0000256" key="2">
    <source>
        <dbReference type="ARBA" id="ARBA00005046"/>
    </source>
</evidence>
<evidence type="ECO:0000256" key="4">
    <source>
        <dbReference type="ARBA" id="ARBA00023150"/>
    </source>
</evidence>
<dbReference type="PANTHER" id="PTHR10192">
    <property type="entry name" value="MOLYBDOPTERIN BIOSYNTHESIS PROTEIN"/>
    <property type="match status" value="1"/>
</dbReference>